<feature type="binding site" evidence="5 9">
    <location>
        <position position="420"/>
    </location>
    <ligand>
        <name>substrate</name>
    </ligand>
</feature>
<evidence type="ECO:0000256" key="3">
    <source>
        <dbReference type="ARBA" id="ARBA00022833"/>
    </source>
</evidence>
<dbReference type="GO" id="GO:0000105">
    <property type="term" value="P:L-histidine biosynthetic process"/>
    <property type="evidence" value="ECO:0007669"/>
    <property type="project" value="UniProtKB-UniRule"/>
</dbReference>
<reference evidence="12 13" key="1">
    <citation type="submission" date="2018-12" db="EMBL/GenBank/DDBJ databases">
        <title>Deinococcus radiophilus ATCC 27603 genome sequencing and assembly.</title>
        <authorList>
            <person name="Maclea K.S."/>
            <person name="Maynard C.R."/>
        </authorList>
    </citation>
    <scope>NUCLEOTIDE SEQUENCE [LARGE SCALE GENOMIC DNA]</scope>
    <source>
        <strain evidence="12 13">ATCC 27603</strain>
    </source>
</reference>
<comment type="function">
    <text evidence="5">Catalyzes the sequential NAD-dependent oxidations of L-histidinol to L-histidinaldehyde and then to L-histidine.</text>
</comment>
<dbReference type="Gene3D" id="3.40.50.1980">
    <property type="entry name" value="Nitrogenase molybdenum iron protein domain"/>
    <property type="match status" value="2"/>
</dbReference>
<dbReference type="GO" id="GO:0051287">
    <property type="term" value="F:NAD binding"/>
    <property type="evidence" value="ECO:0007669"/>
    <property type="project" value="InterPro"/>
</dbReference>
<dbReference type="InterPro" id="IPR001692">
    <property type="entry name" value="Histidinol_DH_CS"/>
</dbReference>
<feature type="binding site" evidence="5 9">
    <location>
        <position position="425"/>
    </location>
    <ligand>
        <name>substrate</name>
    </ligand>
</feature>
<evidence type="ECO:0000256" key="2">
    <source>
        <dbReference type="ARBA" id="ARBA00022723"/>
    </source>
</evidence>
<dbReference type="PANTHER" id="PTHR21256:SF2">
    <property type="entry name" value="HISTIDINE BIOSYNTHESIS TRIFUNCTIONAL PROTEIN"/>
    <property type="match status" value="1"/>
</dbReference>
<dbReference type="InterPro" id="IPR022695">
    <property type="entry name" value="Histidinol_DH_monofunct"/>
</dbReference>
<dbReference type="AlphaFoldDB" id="A0A3S0JNC5"/>
<dbReference type="HAMAP" id="MF_01024">
    <property type="entry name" value="HisD"/>
    <property type="match status" value="1"/>
</dbReference>
<dbReference type="PROSITE" id="PS00611">
    <property type="entry name" value="HISOL_DEHYDROGENASE"/>
    <property type="match status" value="1"/>
</dbReference>
<evidence type="ECO:0000256" key="4">
    <source>
        <dbReference type="ARBA" id="ARBA00023002"/>
    </source>
</evidence>
<comment type="pathway">
    <text evidence="5">Amino-acid biosynthesis; L-histidine biosynthesis; L-histidine from 5-phospho-alpha-D-ribose 1-diphosphate: step 9/9.</text>
</comment>
<dbReference type="NCBIfam" id="TIGR00069">
    <property type="entry name" value="hisD"/>
    <property type="match status" value="1"/>
</dbReference>
<dbReference type="PRINTS" id="PR00083">
    <property type="entry name" value="HOLDHDRGNASE"/>
</dbReference>
<dbReference type="GO" id="GO:0005829">
    <property type="term" value="C:cytosol"/>
    <property type="evidence" value="ECO:0007669"/>
    <property type="project" value="TreeGrafter"/>
</dbReference>
<keyword evidence="5" id="KW-0028">Amino-acid biosynthesis</keyword>
<keyword evidence="2 5" id="KW-0479">Metal-binding</keyword>
<feature type="binding site" evidence="5 9">
    <location>
        <position position="244"/>
    </location>
    <ligand>
        <name>substrate</name>
    </ligand>
</feature>
<evidence type="ECO:0000256" key="11">
    <source>
        <dbReference type="RuleBase" id="RU004175"/>
    </source>
</evidence>
<feature type="binding site" evidence="5 9">
    <location>
        <position position="269"/>
    </location>
    <ligand>
        <name>substrate</name>
    </ligand>
</feature>
<evidence type="ECO:0000313" key="12">
    <source>
        <dbReference type="EMBL" id="RTR25581.1"/>
    </source>
</evidence>
<evidence type="ECO:0000256" key="6">
    <source>
        <dbReference type="PIRNR" id="PIRNR000099"/>
    </source>
</evidence>
<dbReference type="CDD" id="cd06572">
    <property type="entry name" value="Histidinol_dh"/>
    <property type="match status" value="1"/>
</dbReference>
<feature type="binding site" evidence="5 10">
    <location>
        <position position="266"/>
    </location>
    <ligand>
        <name>Zn(2+)</name>
        <dbReference type="ChEBI" id="CHEBI:29105"/>
    </ligand>
</feature>
<dbReference type="RefSeq" id="WP_126352663.1">
    <property type="nucleotide sequence ID" value="NZ_CP086381.1"/>
</dbReference>
<comment type="cofactor">
    <cofactor evidence="5 10">
        <name>Zn(2+)</name>
        <dbReference type="ChEBI" id="CHEBI:29105"/>
    </cofactor>
    <text evidence="5 10">Binds 1 zinc ion per subunit.</text>
</comment>
<dbReference type="OrthoDB" id="9805269at2"/>
<evidence type="ECO:0000256" key="1">
    <source>
        <dbReference type="ARBA" id="ARBA00010178"/>
    </source>
</evidence>
<dbReference type="EMBL" id="RXPE01000024">
    <property type="protein sequence ID" value="RTR25581.1"/>
    <property type="molecule type" value="Genomic_DNA"/>
</dbReference>
<evidence type="ECO:0000256" key="9">
    <source>
        <dbReference type="PIRSR" id="PIRSR000099-3"/>
    </source>
</evidence>
<feature type="binding site" evidence="5 8">
    <location>
        <position position="218"/>
    </location>
    <ligand>
        <name>NAD(+)</name>
        <dbReference type="ChEBI" id="CHEBI:57540"/>
    </ligand>
</feature>
<dbReference type="Gene3D" id="1.20.5.1300">
    <property type="match status" value="1"/>
</dbReference>
<comment type="caution">
    <text evidence="12">The sequence shown here is derived from an EMBL/GenBank/DDBJ whole genome shotgun (WGS) entry which is preliminary data.</text>
</comment>
<dbReference type="GO" id="GO:0004399">
    <property type="term" value="F:histidinol dehydrogenase activity"/>
    <property type="evidence" value="ECO:0007669"/>
    <property type="project" value="UniProtKB-UniRule"/>
</dbReference>
<keyword evidence="13" id="KW-1185">Reference proteome</keyword>
<feature type="binding site" evidence="5 9">
    <location>
        <position position="334"/>
    </location>
    <ligand>
        <name>substrate</name>
    </ligand>
</feature>
<evidence type="ECO:0000256" key="10">
    <source>
        <dbReference type="PIRSR" id="PIRSR000099-4"/>
    </source>
</evidence>
<keyword evidence="5 8" id="KW-0520">NAD</keyword>
<evidence type="ECO:0000313" key="13">
    <source>
        <dbReference type="Proteomes" id="UP000277766"/>
    </source>
</evidence>
<evidence type="ECO:0000256" key="8">
    <source>
        <dbReference type="PIRSR" id="PIRSR000099-2"/>
    </source>
</evidence>
<feature type="binding site" evidence="5 10">
    <location>
        <position position="269"/>
    </location>
    <ligand>
        <name>Zn(2+)</name>
        <dbReference type="ChEBI" id="CHEBI:29105"/>
    </ligand>
</feature>
<dbReference type="InterPro" id="IPR016161">
    <property type="entry name" value="Ald_DH/histidinol_DH"/>
</dbReference>
<feature type="binding site" evidence="5 9">
    <location>
        <position position="366"/>
    </location>
    <ligand>
        <name>substrate</name>
    </ligand>
</feature>
<proteinExistence type="inferred from homology"/>
<gene>
    <name evidence="5 12" type="primary">hisD</name>
    <name evidence="12" type="ORF">EJ104_10175</name>
</gene>
<dbReference type="UniPathway" id="UPA00031">
    <property type="reaction ID" value="UER00014"/>
</dbReference>
<feature type="active site" description="Proton acceptor" evidence="5 7">
    <location>
        <position position="333"/>
    </location>
</feature>
<name>A0A3S0JNC5_9DEIO</name>
<feature type="active site" description="Proton acceptor" evidence="5 7">
    <location>
        <position position="334"/>
    </location>
</feature>
<dbReference type="PANTHER" id="PTHR21256">
    <property type="entry name" value="HISTIDINOL DEHYDROGENASE HDH"/>
    <property type="match status" value="1"/>
</dbReference>
<dbReference type="Proteomes" id="UP000277766">
    <property type="component" value="Unassembled WGS sequence"/>
</dbReference>
<feature type="binding site" evidence="5 8">
    <location>
        <position position="133"/>
    </location>
    <ligand>
        <name>NAD(+)</name>
        <dbReference type="ChEBI" id="CHEBI:57540"/>
    </ligand>
</feature>
<accession>A0A3S0JNC5</accession>
<feature type="binding site" evidence="5 10">
    <location>
        <position position="425"/>
    </location>
    <ligand>
        <name>Zn(2+)</name>
        <dbReference type="ChEBI" id="CHEBI:29105"/>
    </ligand>
</feature>
<keyword evidence="4 5" id="KW-0560">Oxidoreductase</keyword>
<feature type="binding site" evidence="5 10">
    <location>
        <position position="366"/>
    </location>
    <ligand>
        <name>Zn(2+)</name>
        <dbReference type="ChEBI" id="CHEBI:29105"/>
    </ligand>
</feature>
<dbReference type="EC" id="1.1.1.23" evidence="5"/>
<organism evidence="12 13">
    <name type="scientific">Deinococcus radiophilus</name>
    <dbReference type="NCBI Taxonomy" id="32062"/>
    <lineage>
        <taxon>Bacteria</taxon>
        <taxon>Thermotogati</taxon>
        <taxon>Deinococcota</taxon>
        <taxon>Deinococci</taxon>
        <taxon>Deinococcales</taxon>
        <taxon>Deinococcaceae</taxon>
        <taxon>Deinococcus</taxon>
    </lineage>
</organism>
<dbReference type="InterPro" id="IPR012131">
    <property type="entry name" value="Hstdl_DH"/>
</dbReference>
<feature type="binding site" evidence="5 9">
    <location>
        <position position="266"/>
    </location>
    <ligand>
        <name>substrate</name>
    </ligand>
</feature>
<dbReference type="GO" id="GO:0008270">
    <property type="term" value="F:zinc ion binding"/>
    <property type="evidence" value="ECO:0007669"/>
    <property type="project" value="UniProtKB-UniRule"/>
</dbReference>
<protein>
    <recommendedName>
        <fullName evidence="5">Histidinol dehydrogenase</fullName>
        <shortName evidence="5">HDH</shortName>
        <ecNumber evidence="5">1.1.1.23</ecNumber>
    </recommendedName>
</protein>
<keyword evidence="5" id="KW-0368">Histidine biosynthesis</keyword>
<feature type="binding site" evidence="5 8">
    <location>
        <position position="195"/>
    </location>
    <ligand>
        <name>NAD(+)</name>
        <dbReference type="ChEBI" id="CHEBI:57540"/>
    </ligand>
</feature>
<dbReference type="Pfam" id="PF00815">
    <property type="entry name" value="Histidinol_dh"/>
    <property type="match status" value="1"/>
</dbReference>
<evidence type="ECO:0000256" key="7">
    <source>
        <dbReference type="PIRSR" id="PIRSR000099-1"/>
    </source>
</evidence>
<dbReference type="PIRSF" id="PIRSF000099">
    <property type="entry name" value="Histidinol_dh"/>
    <property type="match status" value="1"/>
</dbReference>
<comment type="similarity">
    <text evidence="1 5 6 11">Belongs to the histidinol dehydrogenase family.</text>
</comment>
<dbReference type="SUPFAM" id="SSF53720">
    <property type="entry name" value="ALDH-like"/>
    <property type="match status" value="1"/>
</dbReference>
<keyword evidence="3 5" id="KW-0862">Zinc</keyword>
<dbReference type="FunFam" id="3.40.50.1980:FF:000001">
    <property type="entry name" value="Histidinol dehydrogenase"/>
    <property type="match status" value="1"/>
</dbReference>
<evidence type="ECO:0000256" key="5">
    <source>
        <dbReference type="HAMAP-Rule" id="MF_01024"/>
    </source>
</evidence>
<comment type="catalytic activity">
    <reaction evidence="5">
        <text>L-histidinol + 2 NAD(+) + H2O = L-histidine + 2 NADH + 3 H(+)</text>
        <dbReference type="Rhea" id="RHEA:20641"/>
        <dbReference type="ChEBI" id="CHEBI:15377"/>
        <dbReference type="ChEBI" id="CHEBI:15378"/>
        <dbReference type="ChEBI" id="CHEBI:57540"/>
        <dbReference type="ChEBI" id="CHEBI:57595"/>
        <dbReference type="ChEBI" id="CHEBI:57699"/>
        <dbReference type="ChEBI" id="CHEBI:57945"/>
        <dbReference type="EC" id="1.1.1.23"/>
    </reaction>
</comment>
<sequence>MTYLSVPPITRWAELDAAQRRELLQRPAQAAESQTVTRVQGILQQVRAEGDAALQRLTAQFDRVELPTPRLTPGQVEVQAARVPAEVRAAIDAAYDNIYAFHAAQQPRPVTVETQPGVICELRYAPLQRVGLYIPGGSAVLPSSVLMLGIPAALAGCQHLVLCSPPGADGLLSPAVCYAATKVGVTDVVAVGGAQAVAALAYGTESVPRVDKIFGPGNAYVTAAKTLVSSEAGGPAIDMPAGPSELLIVADKTADAAFLAADLLSQAEHGADSQVILVSSSAAVLEATCHELARQLDRLPRRDIAARALTACRLILTGSLDEAIKVADDYAPEHLSLQTERAAEQAGQIRAGSVFVGHYAPVAGGDYATGTNHVLPTYGAARASSSLGLHDFLRRYTVQTLSHSGLKALAPTVTALAREEGLEAHARAIEARLNL</sequence>